<dbReference type="EMBL" id="BMFS01000011">
    <property type="protein sequence ID" value="GGH05768.1"/>
    <property type="molecule type" value="Genomic_DNA"/>
</dbReference>
<protein>
    <recommendedName>
        <fullName evidence="2">Flagellar hook-length control protein-like C-terminal domain-containing protein</fullName>
    </recommendedName>
</protein>
<comment type="caution">
    <text evidence="3">The sequence shown here is derived from an EMBL/GenBank/DDBJ whole genome shotgun (WGS) entry which is preliminary data.</text>
</comment>
<feature type="compositionally biased region" description="Polar residues" evidence="1">
    <location>
        <begin position="256"/>
        <end position="275"/>
    </location>
</feature>
<name>A0ABQ1XXM8_9PROT</name>
<sequence length="593" mass="58521">MLPGNAIADTIPSLPAGGRSDAARAGSGKAGGASDFEALLRGKPARNAEAGKSTARESGGASQTASNQTKAGRPAADRQADRPEQAVRAPRPPADNTGDTQDAVETSPAARDENAADEAVVQPEGSTEPGEATPASAGTGGSAPAGATGNMKSAPEVASPAAQPENSGEKTGGSAAGPADPAEPAPADSGAPDPAISAPADTSGGESTAGGETPPGSMTAAAGNANATGTAPAMPAGDAAPAAGKPEPSKSAEPAVSQTAQAAQPKGSSGQQTLAQPAASAPGTGTSASQSDAPDAAQAAASNAQQAKAELAVQPARADGEVPNAAAFRREMERGMTRGQEGLEQARATAEKAEAGAKDAPSRPRSAGAMPGTPAPAPVSTVPAAATPPTMAAMLTALQSGIALPETLDGGESSEGGELRLESSSALLARNESASLAGTRTTSALPHLRMASGHVAELGQMIARRFADGSRSFDIRLDPPELGRVQVRLEIGADRSVQAMLTAEKPEALAELQRNARELEKALADAGLDLGENGIGFALSEGGDDDQPARDTDGRADAPAITNTLTVSDASTPPPVSRYGFLMAGRTGVDMRI</sequence>
<feature type="compositionally biased region" description="Low complexity" evidence="1">
    <location>
        <begin position="277"/>
        <end position="309"/>
    </location>
</feature>
<feature type="domain" description="Flagellar hook-length control protein-like C-terminal" evidence="2">
    <location>
        <begin position="462"/>
        <end position="532"/>
    </location>
</feature>
<dbReference type="InterPro" id="IPR021136">
    <property type="entry name" value="Flagellar_hook_control-like_C"/>
</dbReference>
<feature type="region of interest" description="Disordered" evidence="1">
    <location>
        <begin position="1"/>
        <end position="381"/>
    </location>
</feature>
<evidence type="ECO:0000313" key="4">
    <source>
        <dbReference type="Proteomes" id="UP000648722"/>
    </source>
</evidence>
<dbReference type="Gene3D" id="3.30.750.140">
    <property type="match status" value="1"/>
</dbReference>
<organism evidence="3 4">
    <name type="scientific">Glycocaulis albus</name>
    <dbReference type="NCBI Taxonomy" id="1382801"/>
    <lineage>
        <taxon>Bacteria</taxon>
        <taxon>Pseudomonadati</taxon>
        <taxon>Pseudomonadota</taxon>
        <taxon>Alphaproteobacteria</taxon>
        <taxon>Maricaulales</taxon>
        <taxon>Maricaulaceae</taxon>
        <taxon>Glycocaulis</taxon>
    </lineage>
</organism>
<evidence type="ECO:0000256" key="1">
    <source>
        <dbReference type="SAM" id="MobiDB-lite"/>
    </source>
</evidence>
<feature type="compositionally biased region" description="Low complexity" evidence="1">
    <location>
        <begin position="367"/>
        <end position="381"/>
    </location>
</feature>
<feature type="compositionally biased region" description="Low complexity" evidence="1">
    <location>
        <begin position="176"/>
        <end position="243"/>
    </location>
</feature>
<feature type="compositionally biased region" description="Basic and acidic residues" evidence="1">
    <location>
        <begin position="349"/>
        <end position="362"/>
    </location>
</feature>
<accession>A0ABQ1XXM8</accession>
<feature type="compositionally biased region" description="Low complexity" evidence="1">
    <location>
        <begin position="16"/>
        <end position="35"/>
    </location>
</feature>
<feature type="region of interest" description="Disordered" evidence="1">
    <location>
        <begin position="537"/>
        <end position="557"/>
    </location>
</feature>
<evidence type="ECO:0000259" key="2">
    <source>
        <dbReference type="Pfam" id="PF02120"/>
    </source>
</evidence>
<feature type="compositionally biased region" description="Basic and acidic residues" evidence="1">
    <location>
        <begin position="75"/>
        <end position="85"/>
    </location>
</feature>
<evidence type="ECO:0000313" key="3">
    <source>
        <dbReference type="EMBL" id="GGH05768.1"/>
    </source>
</evidence>
<reference evidence="4" key="1">
    <citation type="journal article" date="2019" name="Int. J. Syst. Evol. Microbiol.">
        <title>The Global Catalogue of Microorganisms (GCM) 10K type strain sequencing project: providing services to taxonomists for standard genome sequencing and annotation.</title>
        <authorList>
            <consortium name="The Broad Institute Genomics Platform"/>
            <consortium name="The Broad Institute Genome Sequencing Center for Infectious Disease"/>
            <person name="Wu L."/>
            <person name="Ma J."/>
        </authorList>
    </citation>
    <scope>NUCLEOTIDE SEQUENCE [LARGE SCALE GENOMIC DNA]</scope>
    <source>
        <strain evidence="4">CGMCC 1.12766</strain>
    </source>
</reference>
<feature type="compositionally biased region" description="Polar residues" evidence="1">
    <location>
        <begin position="60"/>
        <end position="70"/>
    </location>
</feature>
<dbReference type="InterPro" id="IPR038610">
    <property type="entry name" value="FliK-like_C_sf"/>
</dbReference>
<dbReference type="Proteomes" id="UP000648722">
    <property type="component" value="Unassembled WGS sequence"/>
</dbReference>
<feature type="compositionally biased region" description="Basic and acidic residues" evidence="1">
    <location>
        <begin position="547"/>
        <end position="556"/>
    </location>
</feature>
<dbReference type="CDD" id="cd17470">
    <property type="entry name" value="T3SS_Flik_C"/>
    <property type="match status" value="1"/>
</dbReference>
<dbReference type="RefSeq" id="WP_188452716.1">
    <property type="nucleotide sequence ID" value="NZ_BMFS01000011.1"/>
</dbReference>
<dbReference type="Pfam" id="PF02120">
    <property type="entry name" value="Flg_hook"/>
    <property type="match status" value="1"/>
</dbReference>
<proteinExistence type="predicted"/>
<keyword evidence="4" id="KW-1185">Reference proteome</keyword>
<gene>
    <name evidence="3" type="ORF">GCM10007420_22790</name>
</gene>